<dbReference type="Pfam" id="PF08447">
    <property type="entry name" value="PAS_3"/>
    <property type="match status" value="2"/>
</dbReference>
<name>A0A1J5SF67_9ZZZZ</name>
<feature type="region of interest" description="Disordered" evidence="4">
    <location>
        <begin position="805"/>
        <end position="867"/>
    </location>
</feature>
<dbReference type="Pfam" id="PF18947">
    <property type="entry name" value="HAMP_2"/>
    <property type="match status" value="1"/>
</dbReference>
<sequence>MFSFLSSNRPGAVDLAKLDALDKVTTNVMLADADHTIVYVNPAMKAFLRDAEGDMQKDLPNFSAARLVGESMDLFHQTPGHQRRLLDSLTAPHQSTISVGPRQFDLTSTPLFDAGGRRTGTVVEWSDASIRQQAFDFSGQIKAISKSQAMITFNMDGTVVEANQNFLDLLGYSLEEIRGKHHSIFVEAAYRSSPDYQQFWAALNRGEFQAAEYKRIGKGGREVWIQASYNPILDAAGKPVKVVKFATDVTAQKVKNADYVGQIEAIGKSQAVISFNMDGTIIEANANFLNALGYSPDEVRGKHHSIFVEAAYANSPDYQQFWAALNRGEYQAAEYKRIGKGGREVWIQASYNPILDLNGKPFKVVKFATDVTLQKLRNADYAGQIDAIQKSQAVISFNMDGTIIEANANFLNALGYTQDEVKGRHHSIFVDPAYRASADYQQFWATLNRGEYQAAEYKRIGKGGREVWIQASYNPILDLNGKPFKVVKYATDVSEMVRNRMENERGMTECVDVLKSVSGGDLTKKMTQAYEGTFSQIKDALNGTIDKLFEMVDTITAAANSINSATGEIATGNLDLSQRSEQQASALEETAASMEELSATVKQNAANAQQANQLASGARDVAASGGQVVSDAIAAMGRIEASSQRIGDIVGMIDEIAFQTNLLALNAAVEAARAGDAGKGFAVVAQEVRSLAQRSAQASKEIKGLIGQSTTEVKGGADLVKKAGTTLDDILGSVKRVADIVAEIAAASQEQADGIEQVNAAVTQMDEMTQQNAALVEESSAAASALEDQSQELDRLMGFFQTGKVRAAPEPAHAVETRRAPPARTPAKATHAHEHLNKLHSAKETKAPPAKRPAPSRKAGGDDWEEF</sequence>
<dbReference type="Pfam" id="PF08448">
    <property type="entry name" value="PAS_4"/>
    <property type="match status" value="1"/>
</dbReference>
<feature type="coiled-coil region" evidence="3">
    <location>
        <begin position="577"/>
        <end position="614"/>
    </location>
</feature>
<feature type="domain" description="PAC" evidence="7">
    <location>
        <begin position="209"/>
        <end position="261"/>
    </location>
</feature>
<evidence type="ECO:0000256" key="2">
    <source>
        <dbReference type="ARBA" id="ARBA00029447"/>
    </source>
</evidence>
<evidence type="ECO:0000313" key="8">
    <source>
        <dbReference type="EMBL" id="OIR00348.1"/>
    </source>
</evidence>
<protein>
    <submittedName>
        <fullName evidence="8">Methyl-accepting chemotaxis protein II</fullName>
    </submittedName>
</protein>
<dbReference type="InterPro" id="IPR000700">
    <property type="entry name" value="PAS-assoc_C"/>
</dbReference>
<dbReference type="NCBIfam" id="TIGR00229">
    <property type="entry name" value="sensory_box"/>
    <property type="match status" value="3"/>
</dbReference>
<dbReference type="InterPro" id="IPR001610">
    <property type="entry name" value="PAC"/>
</dbReference>
<dbReference type="PROSITE" id="PS50111">
    <property type="entry name" value="CHEMOTAXIS_TRANSDUC_2"/>
    <property type="match status" value="1"/>
</dbReference>
<accession>A0A1J5SF67</accession>
<dbReference type="GO" id="GO:0006935">
    <property type="term" value="P:chemotaxis"/>
    <property type="evidence" value="ECO:0007669"/>
    <property type="project" value="InterPro"/>
</dbReference>
<dbReference type="GO" id="GO:0007165">
    <property type="term" value="P:signal transduction"/>
    <property type="evidence" value="ECO:0007669"/>
    <property type="project" value="InterPro"/>
</dbReference>
<dbReference type="PANTHER" id="PTHR43531">
    <property type="entry name" value="PROTEIN ICFG"/>
    <property type="match status" value="1"/>
</dbReference>
<gene>
    <name evidence="8" type="primary">tar_5</name>
    <name evidence="8" type="ORF">GALL_176010</name>
</gene>
<dbReference type="SMART" id="SM00091">
    <property type="entry name" value="PAS"/>
    <property type="match status" value="4"/>
</dbReference>
<feature type="coiled-coil region" evidence="3">
    <location>
        <begin position="758"/>
        <end position="796"/>
    </location>
</feature>
<dbReference type="InterPro" id="IPR000014">
    <property type="entry name" value="PAS"/>
</dbReference>
<feature type="domain" description="PAS" evidence="6">
    <location>
        <begin position="150"/>
        <end position="180"/>
    </location>
</feature>
<dbReference type="Gene3D" id="3.30.450.20">
    <property type="entry name" value="PAS domain"/>
    <property type="match status" value="4"/>
</dbReference>
<organism evidence="8">
    <name type="scientific">mine drainage metagenome</name>
    <dbReference type="NCBI Taxonomy" id="410659"/>
    <lineage>
        <taxon>unclassified sequences</taxon>
        <taxon>metagenomes</taxon>
        <taxon>ecological metagenomes</taxon>
    </lineage>
</organism>
<dbReference type="SUPFAM" id="SSF58104">
    <property type="entry name" value="Methyl-accepting chemotaxis protein (MCP) signaling domain"/>
    <property type="match status" value="1"/>
</dbReference>
<evidence type="ECO:0000259" key="7">
    <source>
        <dbReference type="PROSITE" id="PS50113"/>
    </source>
</evidence>
<dbReference type="InterPro" id="IPR004089">
    <property type="entry name" value="MCPsignal_dom"/>
</dbReference>
<evidence type="ECO:0000256" key="3">
    <source>
        <dbReference type="SAM" id="Coils"/>
    </source>
</evidence>
<reference evidence="8" key="1">
    <citation type="submission" date="2016-10" db="EMBL/GenBank/DDBJ databases">
        <title>Sequence of Gallionella enrichment culture.</title>
        <authorList>
            <person name="Poehlein A."/>
            <person name="Muehling M."/>
            <person name="Daniel R."/>
        </authorList>
    </citation>
    <scope>NUCLEOTIDE SEQUENCE</scope>
</reference>
<keyword evidence="1" id="KW-0488">Methylation</keyword>
<dbReference type="SMART" id="SM00086">
    <property type="entry name" value="PAC"/>
    <property type="match status" value="3"/>
</dbReference>
<comment type="caution">
    <text evidence="8">The sequence shown here is derived from an EMBL/GenBank/DDBJ whole genome shotgun (WGS) entry which is preliminary data.</text>
</comment>
<feature type="compositionally biased region" description="Low complexity" evidence="4">
    <location>
        <begin position="820"/>
        <end position="829"/>
    </location>
</feature>
<dbReference type="SUPFAM" id="SSF55785">
    <property type="entry name" value="PYP-like sensor domain (PAS domain)"/>
    <property type="match status" value="3"/>
</dbReference>
<proteinExistence type="inferred from homology"/>
<dbReference type="EMBL" id="MLJW01000096">
    <property type="protein sequence ID" value="OIR00348.1"/>
    <property type="molecule type" value="Genomic_DNA"/>
</dbReference>
<feature type="domain" description="PAS" evidence="6">
    <location>
        <begin position="394"/>
        <end position="424"/>
    </location>
</feature>
<comment type="similarity">
    <text evidence="2">Belongs to the methyl-accepting chemotaxis (MCP) protein family.</text>
</comment>
<feature type="domain" description="PAC" evidence="7">
    <location>
        <begin position="453"/>
        <end position="505"/>
    </location>
</feature>
<dbReference type="SMART" id="SM00283">
    <property type="entry name" value="MA"/>
    <property type="match status" value="1"/>
</dbReference>
<feature type="domain" description="PAC" evidence="7">
    <location>
        <begin position="331"/>
        <end position="383"/>
    </location>
</feature>
<evidence type="ECO:0000256" key="1">
    <source>
        <dbReference type="ARBA" id="ARBA00022481"/>
    </source>
</evidence>
<feature type="domain" description="PAS" evidence="6">
    <location>
        <begin position="272"/>
        <end position="302"/>
    </location>
</feature>
<dbReference type="PANTHER" id="PTHR43531:SF14">
    <property type="entry name" value="METHYL-ACCEPTING CHEMOTAXIS PROTEIN I-RELATED"/>
    <property type="match status" value="1"/>
</dbReference>
<dbReference type="Pfam" id="PF13188">
    <property type="entry name" value="PAS_8"/>
    <property type="match status" value="1"/>
</dbReference>
<evidence type="ECO:0000256" key="4">
    <source>
        <dbReference type="SAM" id="MobiDB-lite"/>
    </source>
</evidence>
<dbReference type="InterPro" id="IPR035965">
    <property type="entry name" value="PAS-like_dom_sf"/>
</dbReference>
<dbReference type="Pfam" id="PF00015">
    <property type="entry name" value="MCPsignal"/>
    <property type="match status" value="1"/>
</dbReference>
<dbReference type="PROSITE" id="PS50112">
    <property type="entry name" value="PAS"/>
    <property type="match status" value="3"/>
</dbReference>
<dbReference type="PROSITE" id="PS50113">
    <property type="entry name" value="PAC"/>
    <property type="match status" value="3"/>
</dbReference>
<feature type="domain" description="Methyl-accepting transducer" evidence="5">
    <location>
        <begin position="558"/>
        <end position="787"/>
    </location>
</feature>
<dbReference type="Gene3D" id="1.10.287.950">
    <property type="entry name" value="Methyl-accepting chemotaxis protein"/>
    <property type="match status" value="1"/>
</dbReference>
<dbReference type="CDD" id="cd11386">
    <property type="entry name" value="MCP_signal"/>
    <property type="match status" value="1"/>
</dbReference>
<dbReference type="InterPro" id="IPR004090">
    <property type="entry name" value="Chemotax_Me-accpt_rcpt"/>
</dbReference>
<dbReference type="CDD" id="cd00130">
    <property type="entry name" value="PAS"/>
    <property type="match status" value="4"/>
</dbReference>
<evidence type="ECO:0000259" key="6">
    <source>
        <dbReference type="PROSITE" id="PS50112"/>
    </source>
</evidence>
<dbReference type="AlphaFoldDB" id="A0A1J5SF67"/>
<evidence type="ECO:0000259" key="5">
    <source>
        <dbReference type="PROSITE" id="PS50111"/>
    </source>
</evidence>
<dbReference type="InterPro" id="IPR051310">
    <property type="entry name" value="MCP_chemotaxis"/>
</dbReference>
<dbReference type="FunFam" id="1.10.287.950:FF:000001">
    <property type="entry name" value="Methyl-accepting chemotaxis sensory transducer"/>
    <property type="match status" value="1"/>
</dbReference>
<dbReference type="PRINTS" id="PR00260">
    <property type="entry name" value="CHEMTRNSDUCR"/>
</dbReference>
<dbReference type="InterPro" id="IPR003660">
    <property type="entry name" value="HAMP_dom"/>
</dbReference>
<dbReference type="InterPro" id="IPR013656">
    <property type="entry name" value="PAS_4"/>
</dbReference>
<feature type="compositionally biased region" description="Basic and acidic residues" evidence="4">
    <location>
        <begin position="831"/>
        <end position="846"/>
    </location>
</feature>
<dbReference type="GO" id="GO:0004888">
    <property type="term" value="F:transmembrane signaling receptor activity"/>
    <property type="evidence" value="ECO:0007669"/>
    <property type="project" value="InterPro"/>
</dbReference>
<dbReference type="InterPro" id="IPR013655">
    <property type="entry name" value="PAS_fold_3"/>
</dbReference>
<keyword evidence="3" id="KW-0175">Coiled coil</keyword>
<dbReference type="GO" id="GO:0005886">
    <property type="term" value="C:plasma membrane"/>
    <property type="evidence" value="ECO:0007669"/>
    <property type="project" value="TreeGrafter"/>
</dbReference>